<comment type="caution">
    <text evidence="1">The sequence shown here is derived from an EMBL/GenBank/DDBJ whole genome shotgun (WGS) entry which is preliminary data.</text>
</comment>
<protein>
    <submittedName>
        <fullName evidence="1">Uncharacterized protein</fullName>
    </submittedName>
</protein>
<dbReference type="PATRIC" id="fig|1194972.3.peg.3321"/>
<dbReference type="HOGENOM" id="CLU_2753638_0_0_11"/>
<reference evidence="1 2" key="1">
    <citation type="journal article" date="2012" name="J. Bacteriol.">
        <title>Complete Genome Sequence of Mycobacterium vaccae Type Strain ATCC 25954.</title>
        <authorList>
            <person name="Ho Y.S."/>
            <person name="Adroub S.A."/>
            <person name="Abadi M."/>
            <person name="Al Alwan B."/>
            <person name="Alkhateeb R."/>
            <person name="Gao G."/>
            <person name="Ragab A."/>
            <person name="Ali S."/>
            <person name="van Soolingen D."/>
            <person name="Bitter W."/>
            <person name="Pain A."/>
            <person name="Abdallah A.M."/>
        </authorList>
    </citation>
    <scope>NUCLEOTIDE SEQUENCE [LARGE SCALE GENOMIC DNA]</scope>
    <source>
        <strain evidence="1 2">ATCC 25954</strain>
    </source>
</reference>
<accession>K0UMQ4</accession>
<organism evidence="1 2">
    <name type="scientific">Mycolicibacterium vaccae ATCC 25954</name>
    <dbReference type="NCBI Taxonomy" id="1194972"/>
    <lineage>
        <taxon>Bacteria</taxon>
        <taxon>Bacillati</taxon>
        <taxon>Actinomycetota</taxon>
        <taxon>Actinomycetes</taxon>
        <taxon>Mycobacteriales</taxon>
        <taxon>Mycobacteriaceae</taxon>
        <taxon>Mycolicibacterium</taxon>
    </lineage>
</organism>
<gene>
    <name evidence="1" type="ORF">MVAC_16625</name>
</gene>
<dbReference type="AlphaFoldDB" id="K0UMQ4"/>
<name>K0UMQ4_MYCVA</name>
<sequence>MTGFKVSDRVGAKAAVREQMRQHGDPNWPAYGHVVNVQAQRLIWVRDHLGGEQKRVTAKSRSKAMRNAAS</sequence>
<keyword evidence="2" id="KW-1185">Reference proteome</keyword>
<dbReference type="RefSeq" id="WP_003933297.1">
    <property type="nucleotide sequence ID" value="NZ_JH814700.1"/>
</dbReference>
<evidence type="ECO:0000313" key="1">
    <source>
        <dbReference type="EMBL" id="EJZ08106.1"/>
    </source>
</evidence>
<proteinExistence type="predicted"/>
<dbReference type="EMBL" id="ALQA01000035">
    <property type="protein sequence ID" value="EJZ08106.1"/>
    <property type="molecule type" value="Genomic_DNA"/>
</dbReference>
<evidence type="ECO:0000313" key="2">
    <source>
        <dbReference type="Proteomes" id="UP000006072"/>
    </source>
</evidence>
<dbReference type="Proteomes" id="UP000006072">
    <property type="component" value="Unassembled WGS sequence"/>
</dbReference>